<keyword evidence="3" id="KW-1003">Cell membrane</keyword>
<dbReference type="PROSITE" id="PS51103">
    <property type="entry name" value="PTS_EIIC_TYPE_1"/>
    <property type="match status" value="1"/>
</dbReference>
<feature type="transmembrane region" description="Helical" evidence="12">
    <location>
        <begin position="70"/>
        <end position="92"/>
    </location>
</feature>
<feature type="domain" description="PTS EIIB type-1" evidence="13">
    <location>
        <begin position="398"/>
        <end position="480"/>
    </location>
</feature>
<dbReference type="GO" id="GO:0008982">
    <property type="term" value="F:protein-N(PI)-phosphohistidine-sugar phosphotransferase activity"/>
    <property type="evidence" value="ECO:0007669"/>
    <property type="project" value="InterPro"/>
</dbReference>
<keyword evidence="10 12" id="KW-0472">Membrane</keyword>
<evidence type="ECO:0000256" key="9">
    <source>
        <dbReference type="ARBA" id="ARBA00022989"/>
    </source>
</evidence>
<dbReference type="GO" id="GO:0005886">
    <property type="term" value="C:plasma membrane"/>
    <property type="evidence" value="ECO:0007669"/>
    <property type="project" value="UniProtKB-SubCell"/>
</dbReference>
<keyword evidence="7 12" id="KW-0812">Transmembrane</keyword>
<dbReference type="InterPro" id="IPR003352">
    <property type="entry name" value="PTS_EIIC"/>
</dbReference>
<dbReference type="RefSeq" id="WP_208414209.1">
    <property type="nucleotide sequence ID" value="NZ_BAAADC010000001.1"/>
</dbReference>
<evidence type="ECO:0000259" key="13">
    <source>
        <dbReference type="PROSITE" id="PS51098"/>
    </source>
</evidence>
<dbReference type="PANTHER" id="PTHR30009:SF4">
    <property type="entry name" value="PTS SYSTEM N-ACETYLGLUCOSAMINE-SPECIFIC EIICBA COMPONENT"/>
    <property type="match status" value="1"/>
</dbReference>
<dbReference type="EMBL" id="JAASRM010000001">
    <property type="protein sequence ID" value="NIK87423.1"/>
    <property type="molecule type" value="Genomic_DNA"/>
</dbReference>
<feature type="domain" description="PTS EIIC type-1" evidence="14">
    <location>
        <begin position="1"/>
        <end position="387"/>
    </location>
</feature>
<feature type="domain" description="PTS EIIB type-1" evidence="13">
    <location>
        <begin position="494"/>
        <end position="570"/>
    </location>
</feature>
<evidence type="ECO:0000259" key="14">
    <source>
        <dbReference type="PROSITE" id="PS51103"/>
    </source>
</evidence>
<keyword evidence="4" id="KW-0762">Sugar transport</keyword>
<dbReference type="InterPro" id="IPR018113">
    <property type="entry name" value="PTrfase_EIIB_Cys"/>
</dbReference>
<evidence type="ECO:0000313" key="16">
    <source>
        <dbReference type="Proteomes" id="UP000570514"/>
    </source>
</evidence>
<dbReference type="GO" id="GO:0090563">
    <property type="term" value="F:protein-phosphocysteine-sugar phosphotransferase activity"/>
    <property type="evidence" value="ECO:0007669"/>
    <property type="project" value="TreeGrafter"/>
</dbReference>
<evidence type="ECO:0000313" key="15">
    <source>
        <dbReference type="EMBL" id="NIK87423.1"/>
    </source>
</evidence>
<evidence type="ECO:0000256" key="5">
    <source>
        <dbReference type="ARBA" id="ARBA00022679"/>
    </source>
</evidence>
<evidence type="ECO:0000256" key="6">
    <source>
        <dbReference type="ARBA" id="ARBA00022683"/>
    </source>
</evidence>
<gene>
    <name evidence="15" type="ORF">FHS83_000741</name>
</gene>
<reference evidence="15 16" key="1">
    <citation type="submission" date="2020-03" db="EMBL/GenBank/DDBJ databases">
        <title>Genomic Encyclopedia of Type Strains, Phase IV (KMG-IV): sequencing the most valuable type-strain genomes for metagenomic binning, comparative biology and taxonomic classification.</title>
        <authorList>
            <person name="Goeker M."/>
        </authorList>
    </citation>
    <scope>NUCLEOTIDE SEQUENCE [LARGE SCALE GENOMIC DNA]</scope>
    <source>
        <strain evidence="15 16">DSM 19867</strain>
    </source>
</reference>
<dbReference type="PANTHER" id="PTHR30009">
    <property type="entry name" value="CYTOCHROME C-TYPE SYNTHESIS PROTEIN AND PTS TRANSMEMBRANE COMPONENT"/>
    <property type="match status" value="1"/>
</dbReference>
<evidence type="ECO:0000256" key="12">
    <source>
        <dbReference type="SAM" id="Phobius"/>
    </source>
</evidence>
<evidence type="ECO:0000256" key="8">
    <source>
        <dbReference type="ARBA" id="ARBA00022777"/>
    </source>
</evidence>
<feature type="active site" description="Phosphocysteine intermediate; for EIIB activity" evidence="11">
    <location>
        <position position="420"/>
    </location>
</feature>
<sequence length="570" mass="59794">MKFENIQQLGRALMLPIAVLPAAGILLRIGQPDLLNIAFIASAGAAIFQNLGLLFALGIAVGLAKENHGAAALAGAVFFLVATTGAKALMLVPPSELTGLSGTALSLAAEHFKDSQLAKLGVPTGILSGFVAGWLYNRFHTIRLPEYLAFFAGRRFVPIAAGFLALIPAFIIGTLWPSISQAMDSASHAVLSLGSVGLFIYGTLNRLLIVTGLHHILNNLAWFNLGSYHGVTGDLNRFFAGDPSAGAFMSGFFPVMMFGLPAACLAMYHTARPERRKEVGGMLASMALTAFLTGVTEPIEFSFMFLAPPLYVLHALLTGFSMVLMNILGVHLGFGFSAGLFDYVINYTKAQKAWLLLPVGLVYFALYYSVFRFAIQRFNLKTLGRDDAPATTLQAAATDRGAAYLTALGGADNLTAVDACTTRLRLSVKSNTGIDEASLRALGAKGFVRPSPTALQVVIGPEADQIASEIKAAIGKPLASIPLEKPSPSVVSTSLPVGAVLAGLGGAGNVKALTLCASRIVVELADSRLSDAGVLRRAGIRSLARGAQSLHLIIGPEAEGVFAALKAGRV</sequence>
<dbReference type="InterPro" id="IPR001996">
    <property type="entry name" value="PTS_IIB_1"/>
</dbReference>
<accession>A0A846MVN6</accession>
<dbReference type="NCBIfam" id="TIGR00826">
    <property type="entry name" value="EIIB_glc"/>
    <property type="match status" value="1"/>
</dbReference>
<comment type="caution">
    <text evidence="15">The sequence shown here is derived from an EMBL/GenBank/DDBJ whole genome shotgun (WGS) entry which is preliminary data.</text>
</comment>
<feature type="transmembrane region" description="Helical" evidence="12">
    <location>
        <begin position="311"/>
        <end position="341"/>
    </location>
</feature>
<comment type="subcellular location">
    <subcellularLocation>
        <location evidence="1">Cell membrane</location>
        <topology evidence="1">Multi-pass membrane protein</topology>
    </subcellularLocation>
</comment>
<proteinExistence type="predicted"/>
<keyword evidence="9 12" id="KW-1133">Transmembrane helix</keyword>
<evidence type="ECO:0000256" key="2">
    <source>
        <dbReference type="ARBA" id="ARBA00022448"/>
    </source>
</evidence>
<keyword evidence="5" id="KW-0808">Transferase</keyword>
<dbReference type="PROSITE" id="PS51098">
    <property type="entry name" value="PTS_EIIB_TYPE_1"/>
    <property type="match status" value="2"/>
</dbReference>
<dbReference type="GO" id="GO:0015764">
    <property type="term" value="P:N-acetylglucosamine transport"/>
    <property type="evidence" value="ECO:0007669"/>
    <property type="project" value="TreeGrafter"/>
</dbReference>
<evidence type="ECO:0000256" key="7">
    <source>
        <dbReference type="ARBA" id="ARBA00022692"/>
    </source>
</evidence>
<feature type="transmembrane region" description="Helical" evidence="12">
    <location>
        <begin position="245"/>
        <end position="268"/>
    </location>
</feature>
<dbReference type="InterPro" id="IPR050429">
    <property type="entry name" value="PTS_Glucose_EIICBA"/>
</dbReference>
<feature type="transmembrane region" description="Helical" evidence="12">
    <location>
        <begin position="280"/>
        <end position="299"/>
    </location>
</feature>
<feature type="transmembrane region" description="Helical" evidence="12">
    <location>
        <begin position="353"/>
        <end position="375"/>
    </location>
</feature>
<dbReference type="AlphaFoldDB" id="A0A846MVN6"/>
<feature type="transmembrane region" description="Helical" evidence="12">
    <location>
        <begin position="117"/>
        <end position="136"/>
    </location>
</feature>
<evidence type="ECO:0000256" key="1">
    <source>
        <dbReference type="ARBA" id="ARBA00004651"/>
    </source>
</evidence>
<dbReference type="Proteomes" id="UP000570514">
    <property type="component" value="Unassembled WGS sequence"/>
</dbReference>
<feature type="transmembrane region" description="Helical" evidence="12">
    <location>
        <begin position="37"/>
        <end position="63"/>
    </location>
</feature>
<dbReference type="GO" id="GO:0019866">
    <property type="term" value="C:organelle inner membrane"/>
    <property type="evidence" value="ECO:0007669"/>
    <property type="project" value="InterPro"/>
</dbReference>
<keyword evidence="2" id="KW-0813">Transport</keyword>
<dbReference type="GO" id="GO:0015572">
    <property type="term" value="F:N-acetylglucosamine transmembrane transporter activity"/>
    <property type="evidence" value="ECO:0007669"/>
    <property type="project" value="InterPro"/>
</dbReference>
<feature type="active site" description="Phosphocysteine intermediate; for EIIB activity" evidence="11">
    <location>
        <position position="516"/>
    </location>
</feature>
<organism evidence="15 16">
    <name type="scientific">Rhizomicrobium palustre</name>
    <dbReference type="NCBI Taxonomy" id="189966"/>
    <lineage>
        <taxon>Bacteria</taxon>
        <taxon>Pseudomonadati</taxon>
        <taxon>Pseudomonadota</taxon>
        <taxon>Alphaproteobacteria</taxon>
        <taxon>Micropepsales</taxon>
        <taxon>Micropepsaceae</taxon>
        <taxon>Rhizomicrobium</taxon>
    </lineage>
</organism>
<feature type="transmembrane region" description="Helical" evidence="12">
    <location>
        <begin position="156"/>
        <end position="179"/>
    </location>
</feature>
<dbReference type="Pfam" id="PF00367">
    <property type="entry name" value="PTS_EIIB"/>
    <property type="match status" value="1"/>
</dbReference>
<dbReference type="InterPro" id="IPR036878">
    <property type="entry name" value="Glu_permease_IIB"/>
</dbReference>
<evidence type="ECO:0000256" key="10">
    <source>
        <dbReference type="ARBA" id="ARBA00023136"/>
    </source>
</evidence>
<evidence type="ECO:0000256" key="11">
    <source>
        <dbReference type="PROSITE-ProRule" id="PRU00421"/>
    </source>
</evidence>
<dbReference type="SUPFAM" id="SSF55604">
    <property type="entry name" value="Glucose permease domain IIB"/>
    <property type="match status" value="2"/>
</dbReference>
<keyword evidence="16" id="KW-1185">Reference proteome</keyword>
<evidence type="ECO:0000256" key="4">
    <source>
        <dbReference type="ARBA" id="ARBA00022597"/>
    </source>
</evidence>
<dbReference type="GO" id="GO:0009401">
    <property type="term" value="P:phosphoenolpyruvate-dependent sugar phosphotransferase system"/>
    <property type="evidence" value="ECO:0007669"/>
    <property type="project" value="UniProtKB-KW"/>
</dbReference>
<dbReference type="NCBIfam" id="TIGR01998">
    <property type="entry name" value="PTS-II-BC-nag"/>
    <property type="match status" value="1"/>
</dbReference>
<dbReference type="InterPro" id="IPR010974">
    <property type="entry name" value="PTS_IIBC_nag"/>
</dbReference>
<dbReference type="Gene3D" id="3.30.1360.60">
    <property type="entry name" value="Glucose permease domain IIB"/>
    <property type="match status" value="2"/>
</dbReference>
<dbReference type="Pfam" id="PF02378">
    <property type="entry name" value="PTS_EIIC"/>
    <property type="match status" value="1"/>
</dbReference>
<feature type="transmembrane region" description="Helical" evidence="12">
    <location>
        <begin position="12"/>
        <end position="31"/>
    </location>
</feature>
<keyword evidence="8" id="KW-0418">Kinase</keyword>
<protein>
    <submittedName>
        <fullName evidence="15">PTS system N-acetylglucosamine-specific IIC component</fullName>
    </submittedName>
</protein>
<dbReference type="InterPro" id="IPR013013">
    <property type="entry name" value="PTS_EIIC_1"/>
</dbReference>
<evidence type="ECO:0000256" key="3">
    <source>
        <dbReference type="ARBA" id="ARBA00022475"/>
    </source>
</evidence>
<dbReference type="CDD" id="cd00212">
    <property type="entry name" value="PTS_IIB_glc"/>
    <property type="match status" value="1"/>
</dbReference>
<name>A0A846MVN6_9PROT</name>
<keyword evidence="6" id="KW-0598">Phosphotransferase system</keyword>
<feature type="transmembrane region" description="Helical" evidence="12">
    <location>
        <begin position="185"/>
        <end position="202"/>
    </location>
</feature>
<dbReference type="GO" id="GO:0016301">
    <property type="term" value="F:kinase activity"/>
    <property type="evidence" value="ECO:0007669"/>
    <property type="project" value="UniProtKB-KW"/>
</dbReference>